<dbReference type="Proteomes" id="UP000003711">
    <property type="component" value="Unassembled WGS sequence"/>
</dbReference>
<dbReference type="HOGENOM" id="CLU_707228_0_0_10"/>
<evidence type="ECO:0000313" key="1">
    <source>
        <dbReference type="EMBL" id="EEF87193.1"/>
    </source>
</evidence>
<accession>E2NLL5</accession>
<organism evidence="1 2">
    <name type="scientific">Bacteroides cellulosilyticus DSM 14838</name>
    <dbReference type="NCBI Taxonomy" id="537012"/>
    <lineage>
        <taxon>Bacteria</taxon>
        <taxon>Pseudomonadati</taxon>
        <taxon>Bacteroidota</taxon>
        <taxon>Bacteroidia</taxon>
        <taxon>Bacteroidales</taxon>
        <taxon>Bacteroidaceae</taxon>
        <taxon>Bacteroides</taxon>
    </lineage>
</organism>
<dbReference type="RefSeq" id="WP_007214542.1">
    <property type="nucleotide sequence ID" value="NZ_EQ973495.1"/>
</dbReference>
<dbReference type="EMBL" id="ACCH01000429">
    <property type="protein sequence ID" value="EEF87193.1"/>
    <property type="molecule type" value="Genomic_DNA"/>
</dbReference>
<protein>
    <submittedName>
        <fullName evidence="1">Uncharacterized protein</fullName>
    </submittedName>
</protein>
<reference evidence="1 2" key="1">
    <citation type="submission" date="2008-12" db="EMBL/GenBank/DDBJ databases">
        <authorList>
            <person name="Fulton L."/>
            <person name="Clifton S."/>
            <person name="Fulton B."/>
            <person name="Xu J."/>
            <person name="Minx P."/>
            <person name="Pepin K.H."/>
            <person name="Johnson M."/>
            <person name="Bhonagiri V."/>
            <person name="Nash W.E."/>
            <person name="Mardis E.R."/>
            <person name="Wilson R.K."/>
        </authorList>
    </citation>
    <scope>NUCLEOTIDE SEQUENCE [LARGE SCALE GENOMIC DNA]</scope>
    <source>
        <strain evidence="1 2">DSM 14838</strain>
    </source>
</reference>
<proteinExistence type="predicted"/>
<name>E2NLL5_9BACE</name>
<comment type="caution">
    <text evidence="1">The sequence shown here is derived from an EMBL/GenBank/DDBJ whole genome shotgun (WGS) entry which is preliminary data.</text>
</comment>
<reference evidence="1 2" key="2">
    <citation type="submission" date="2009-01" db="EMBL/GenBank/DDBJ databases">
        <title>Draft genome sequence of Bacteroides cellulosilyticus (DSM 14838).</title>
        <authorList>
            <person name="Sudarsanam P."/>
            <person name="Ley R."/>
            <person name="Guruge J."/>
            <person name="Turnbaugh P.J."/>
            <person name="Mahowald M."/>
            <person name="Liep D."/>
            <person name="Gordon J."/>
        </authorList>
    </citation>
    <scope>NUCLEOTIDE SEQUENCE [LARGE SCALE GENOMIC DNA]</scope>
    <source>
        <strain evidence="1 2">DSM 14838</strain>
    </source>
</reference>
<dbReference type="AlphaFoldDB" id="E2NLL5"/>
<gene>
    <name evidence="1" type="ORF">BACCELL_05209</name>
</gene>
<sequence>MKRIILSVIVIIGFWGTVNAQTYYNMWSGAGYGRLDWVANIGMRTYNNVTGIDFTTSEKCRGFVNQHGRWGFLKPSTTFLPLSLSNVIDGISNLTLGVEGWVCTEGVSVRKLWDGVTTTLDLLSADGTSTITSNGDEHGLYIRSAIGHKIYLYDKIYFDDKYWTSLGPGRNNDPTINNAHTKMMRIGSNGGIGIWGTSGVEANDNPHFHVSGTEIKSIVPIVIKRENVSLFLGATADHKDGWIGTNTAQGLHLGVNQSSVAYFGLDNNMYVGLGDEDLQRIRQELKSKYKLFVAKGILSEDYSIAPKSSWADFVFSKDYSLPEISEVAAFIQKNNHLPDVPSAKQVGEEGYSQHDMNKILLQKIEELTLYTIQQQKEIETLKAQLQESNK</sequence>
<evidence type="ECO:0000313" key="2">
    <source>
        <dbReference type="Proteomes" id="UP000003711"/>
    </source>
</evidence>